<keyword evidence="2" id="KW-1133">Transmembrane helix</keyword>
<evidence type="ECO:0000313" key="3">
    <source>
        <dbReference type="EMBL" id="OCH87832.1"/>
    </source>
</evidence>
<feature type="compositionally biased region" description="Low complexity" evidence="1">
    <location>
        <begin position="70"/>
        <end position="92"/>
    </location>
</feature>
<evidence type="ECO:0000313" key="4">
    <source>
        <dbReference type="Proteomes" id="UP000250043"/>
    </source>
</evidence>
<dbReference type="Proteomes" id="UP000250043">
    <property type="component" value="Unassembled WGS sequence"/>
</dbReference>
<feature type="compositionally biased region" description="Basic and acidic residues" evidence="1">
    <location>
        <begin position="103"/>
        <end position="116"/>
    </location>
</feature>
<dbReference type="OrthoDB" id="3265715at2759"/>
<dbReference type="AlphaFoldDB" id="A0A8E2AW97"/>
<feature type="region of interest" description="Disordered" evidence="1">
    <location>
        <begin position="249"/>
        <end position="293"/>
    </location>
</feature>
<evidence type="ECO:0000256" key="1">
    <source>
        <dbReference type="SAM" id="MobiDB-lite"/>
    </source>
</evidence>
<feature type="compositionally biased region" description="Polar residues" evidence="1">
    <location>
        <begin position="282"/>
        <end position="293"/>
    </location>
</feature>
<accession>A0A8E2AW97</accession>
<feature type="region of interest" description="Disordered" evidence="1">
    <location>
        <begin position="469"/>
        <end position="545"/>
    </location>
</feature>
<feature type="compositionally biased region" description="Acidic residues" evidence="1">
    <location>
        <begin position="93"/>
        <end position="102"/>
    </location>
</feature>
<proteinExistence type="predicted"/>
<evidence type="ECO:0000256" key="2">
    <source>
        <dbReference type="SAM" id="Phobius"/>
    </source>
</evidence>
<name>A0A8E2AW97_9APHY</name>
<feature type="compositionally biased region" description="Polar residues" evidence="1">
    <location>
        <begin position="488"/>
        <end position="499"/>
    </location>
</feature>
<keyword evidence="4" id="KW-1185">Reference proteome</keyword>
<feature type="compositionally biased region" description="Pro residues" evidence="1">
    <location>
        <begin position="509"/>
        <end position="519"/>
    </location>
</feature>
<dbReference type="Gene3D" id="2.60.120.260">
    <property type="entry name" value="Galactose-binding domain-like"/>
    <property type="match status" value="1"/>
</dbReference>
<gene>
    <name evidence="3" type="ORF">OBBRIDRAFT_837056</name>
</gene>
<feature type="compositionally biased region" description="Basic and acidic residues" evidence="1">
    <location>
        <begin position="532"/>
        <end position="545"/>
    </location>
</feature>
<keyword evidence="2" id="KW-0812">Transmembrane</keyword>
<keyword evidence="2" id="KW-0472">Membrane</keyword>
<dbReference type="EMBL" id="KV722471">
    <property type="protein sequence ID" value="OCH87832.1"/>
    <property type="molecule type" value="Genomic_DNA"/>
</dbReference>
<reference evidence="3 4" key="1">
    <citation type="submission" date="2016-07" db="EMBL/GenBank/DDBJ databases">
        <title>Draft genome of the white-rot fungus Obba rivulosa 3A-2.</title>
        <authorList>
            <consortium name="DOE Joint Genome Institute"/>
            <person name="Miettinen O."/>
            <person name="Riley R."/>
            <person name="Acob R."/>
            <person name="Barry K."/>
            <person name="Cullen D."/>
            <person name="De Vries R."/>
            <person name="Hainaut M."/>
            <person name="Hatakka A."/>
            <person name="Henrissat B."/>
            <person name="Hilden K."/>
            <person name="Kuo R."/>
            <person name="Labutti K."/>
            <person name="Lipzen A."/>
            <person name="Makela M.R."/>
            <person name="Sandor L."/>
            <person name="Spatafora J.W."/>
            <person name="Grigoriev I.V."/>
            <person name="Hibbett D.S."/>
        </authorList>
    </citation>
    <scope>NUCLEOTIDE SEQUENCE [LARGE SCALE GENOMIC DNA]</scope>
    <source>
        <strain evidence="3 4">3A-2</strain>
    </source>
</reference>
<feature type="region of interest" description="Disordered" evidence="1">
    <location>
        <begin position="405"/>
        <end position="441"/>
    </location>
</feature>
<sequence length="545" mass="56859">MSVHAVQVNATVDDTSPSIAYSPTASWHASSASATSCPTCLTPNPSMAFEGTWHNGAHIIPTIDGDDDVTASSTSSAPAPSATDPKGNQDDTNGQDDGDGDSDADKKDGKEKEKRWFTRRRGRQRRDTPSENPFVTSGDDEDDPNFVDTPVTVEFNFSGSAVYVFALIPMGTAAANHTPTHMNLTYVLDDQPAGAFVHNGSSSTSSFQPSTAVFSSSGLGEGPHTLQVQLGPDSVFLLDYIQYSHEDIGSGGGPSATSSVSGNQGTGTSAQGSGSTSPSPNPAGSNLSTTPSSKSHSIATFAGAVGGSVGLLSVLALSVAISIYRRRLVARRRDRRLREERGYAESFHTDGSDDALPMSGPAPFVPRYFPGTVPTAPPPYIAAVSPINDATALLSSTSPIMSPLQLWPPGRNAEGDSDSASYADRPPPTPPPIVMEDGTYFPPPPSFPAAISTPIPAILAGYSTILSNAIPSTTPPPPEPRATRSRANSETQSFLSNASDRPPSFASQAPPPIPPPPAPRGTVYAPSTISSHESRRHSYDNIDGI</sequence>
<organism evidence="3 4">
    <name type="scientific">Obba rivulosa</name>
    <dbReference type="NCBI Taxonomy" id="1052685"/>
    <lineage>
        <taxon>Eukaryota</taxon>
        <taxon>Fungi</taxon>
        <taxon>Dikarya</taxon>
        <taxon>Basidiomycota</taxon>
        <taxon>Agaricomycotina</taxon>
        <taxon>Agaricomycetes</taxon>
        <taxon>Polyporales</taxon>
        <taxon>Gelatoporiaceae</taxon>
        <taxon>Obba</taxon>
    </lineage>
</organism>
<feature type="transmembrane region" description="Helical" evidence="2">
    <location>
        <begin position="298"/>
        <end position="324"/>
    </location>
</feature>
<feature type="region of interest" description="Disordered" evidence="1">
    <location>
        <begin position="59"/>
        <end position="147"/>
    </location>
</feature>
<feature type="compositionally biased region" description="Low complexity" evidence="1">
    <location>
        <begin position="261"/>
        <end position="278"/>
    </location>
</feature>
<protein>
    <submittedName>
        <fullName evidence="3">Uncharacterized protein</fullName>
    </submittedName>
</protein>